<accession>A0A9X1VR96</accession>
<dbReference type="InterPro" id="IPR003594">
    <property type="entry name" value="HATPase_dom"/>
</dbReference>
<dbReference type="InterPro" id="IPR003660">
    <property type="entry name" value="HAMP_dom"/>
</dbReference>
<dbReference type="RefSeq" id="WP_243303714.1">
    <property type="nucleotide sequence ID" value="NZ_JALGBI010000001.1"/>
</dbReference>
<dbReference type="SUPFAM" id="SSF47384">
    <property type="entry name" value="Homodimeric domain of signal transducing histidine kinase"/>
    <property type="match status" value="1"/>
</dbReference>
<feature type="transmembrane region" description="Helical" evidence="14">
    <location>
        <begin position="156"/>
        <end position="180"/>
    </location>
</feature>
<dbReference type="CDD" id="cd00075">
    <property type="entry name" value="HATPase"/>
    <property type="match status" value="1"/>
</dbReference>
<dbReference type="SUPFAM" id="SSF55874">
    <property type="entry name" value="ATPase domain of HSP90 chaperone/DNA topoisomerase II/histidine kinase"/>
    <property type="match status" value="1"/>
</dbReference>
<dbReference type="PANTHER" id="PTHR45436:SF9">
    <property type="entry name" value="SENSOR PROTEIN"/>
    <property type="match status" value="1"/>
</dbReference>
<dbReference type="InterPro" id="IPR005467">
    <property type="entry name" value="His_kinase_dom"/>
</dbReference>
<dbReference type="PROSITE" id="PS50885">
    <property type="entry name" value="HAMP"/>
    <property type="match status" value="1"/>
</dbReference>
<name>A0A9X1VR96_9BURK</name>
<keyword evidence="11 14" id="KW-1133">Transmembrane helix</keyword>
<keyword evidence="9 14" id="KW-0418">Kinase</keyword>
<dbReference type="CDD" id="cd00082">
    <property type="entry name" value="HisKA"/>
    <property type="match status" value="1"/>
</dbReference>
<evidence type="ECO:0000313" key="18">
    <source>
        <dbReference type="Proteomes" id="UP001139447"/>
    </source>
</evidence>
<keyword evidence="7 14" id="KW-0812">Transmembrane</keyword>
<proteinExistence type="predicted"/>
<dbReference type="InterPro" id="IPR006290">
    <property type="entry name" value="CztS_silS_copS"/>
</dbReference>
<evidence type="ECO:0000256" key="14">
    <source>
        <dbReference type="RuleBase" id="RU364088"/>
    </source>
</evidence>
<dbReference type="AlphaFoldDB" id="A0A9X1VR96"/>
<gene>
    <name evidence="17" type="ORF">MMF98_01730</name>
</gene>
<dbReference type="Proteomes" id="UP001139447">
    <property type="component" value="Unassembled WGS sequence"/>
</dbReference>
<evidence type="ECO:0000256" key="4">
    <source>
        <dbReference type="ARBA" id="ARBA00022519"/>
    </source>
</evidence>
<organism evidence="17 18">
    <name type="scientific">Variovorax terrae</name>
    <dbReference type="NCBI Taxonomy" id="2923278"/>
    <lineage>
        <taxon>Bacteria</taxon>
        <taxon>Pseudomonadati</taxon>
        <taxon>Pseudomonadota</taxon>
        <taxon>Betaproteobacteria</taxon>
        <taxon>Burkholderiales</taxon>
        <taxon>Comamonadaceae</taxon>
        <taxon>Variovorax</taxon>
    </lineage>
</organism>
<evidence type="ECO:0000256" key="5">
    <source>
        <dbReference type="ARBA" id="ARBA00022553"/>
    </source>
</evidence>
<dbReference type="InterPro" id="IPR004358">
    <property type="entry name" value="Sig_transdc_His_kin-like_C"/>
</dbReference>
<evidence type="ECO:0000256" key="7">
    <source>
        <dbReference type="ARBA" id="ARBA00022692"/>
    </source>
</evidence>
<dbReference type="Gene3D" id="3.30.565.10">
    <property type="entry name" value="Histidine kinase-like ATPase, C-terminal domain"/>
    <property type="match status" value="1"/>
</dbReference>
<dbReference type="InterPro" id="IPR003661">
    <property type="entry name" value="HisK_dim/P_dom"/>
</dbReference>
<comment type="caution">
    <text evidence="17">The sequence shown here is derived from an EMBL/GenBank/DDBJ whole genome shotgun (WGS) entry which is preliminary data.</text>
</comment>
<dbReference type="EC" id="2.7.13.3" evidence="14"/>
<feature type="domain" description="HAMP" evidence="16">
    <location>
        <begin position="181"/>
        <end position="234"/>
    </location>
</feature>
<evidence type="ECO:0000256" key="1">
    <source>
        <dbReference type="ARBA" id="ARBA00000085"/>
    </source>
</evidence>
<dbReference type="Pfam" id="PF00672">
    <property type="entry name" value="HAMP"/>
    <property type="match status" value="1"/>
</dbReference>
<keyword evidence="5" id="KW-0597">Phosphoprotein</keyword>
<evidence type="ECO:0000256" key="13">
    <source>
        <dbReference type="ARBA" id="ARBA00023136"/>
    </source>
</evidence>
<reference evidence="17" key="1">
    <citation type="submission" date="2022-03" db="EMBL/GenBank/DDBJ databases">
        <authorList>
            <person name="Woo C.Y."/>
        </authorList>
    </citation>
    <scope>NUCLEOTIDE SEQUENCE</scope>
    <source>
        <strain evidence="17">CYS-02</strain>
    </source>
</reference>
<comment type="subcellular location">
    <subcellularLocation>
        <location evidence="2 14">Cell inner membrane</location>
    </subcellularLocation>
</comment>
<dbReference type="PROSITE" id="PS50109">
    <property type="entry name" value="HIS_KIN"/>
    <property type="match status" value="1"/>
</dbReference>
<keyword evidence="3 14" id="KW-1003">Cell membrane</keyword>
<evidence type="ECO:0000256" key="2">
    <source>
        <dbReference type="ARBA" id="ARBA00004533"/>
    </source>
</evidence>
<dbReference type="InterPro" id="IPR036890">
    <property type="entry name" value="HATPase_C_sf"/>
</dbReference>
<dbReference type="Pfam" id="PF00512">
    <property type="entry name" value="HisKA"/>
    <property type="match status" value="1"/>
</dbReference>
<feature type="domain" description="Histidine kinase" evidence="15">
    <location>
        <begin position="242"/>
        <end position="459"/>
    </location>
</feature>
<dbReference type="NCBIfam" id="TIGR01386">
    <property type="entry name" value="cztS_silS_copS"/>
    <property type="match status" value="1"/>
</dbReference>
<evidence type="ECO:0000259" key="15">
    <source>
        <dbReference type="PROSITE" id="PS50109"/>
    </source>
</evidence>
<dbReference type="Gene3D" id="1.10.287.130">
    <property type="match status" value="1"/>
</dbReference>
<dbReference type="InterPro" id="IPR050428">
    <property type="entry name" value="TCS_sensor_his_kinase"/>
</dbReference>
<evidence type="ECO:0000256" key="3">
    <source>
        <dbReference type="ARBA" id="ARBA00022475"/>
    </source>
</evidence>
<dbReference type="PANTHER" id="PTHR45436">
    <property type="entry name" value="SENSOR HISTIDINE KINASE YKOH"/>
    <property type="match status" value="1"/>
</dbReference>
<evidence type="ECO:0000313" key="17">
    <source>
        <dbReference type="EMBL" id="MCJ0761920.1"/>
    </source>
</evidence>
<dbReference type="SMART" id="SM00388">
    <property type="entry name" value="HisKA"/>
    <property type="match status" value="1"/>
</dbReference>
<dbReference type="EMBL" id="JALGBI010000001">
    <property type="protein sequence ID" value="MCJ0761920.1"/>
    <property type="molecule type" value="Genomic_DNA"/>
</dbReference>
<protein>
    <recommendedName>
        <fullName evidence="14">Sensor protein</fullName>
        <ecNumber evidence="14">2.7.13.3</ecNumber>
    </recommendedName>
</protein>
<keyword evidence="6 14" id="KW-0808">Transferase</keyword>
<evidence type="ECO:0000256" key="6">
    <source>
        <dbReference type="ARBA" id="ARBA00022679"/>
    </source>
</evidence>
<dbReference type="PRINTS" id="PR00344">
    <property type="entry name" value="BCTRLSENSOR"/>
</dbReference>
<keyword evidence="4 14" id="KW-0997">Cell inner membrane</keyword>
<evidence type="ECO:0000256" key="12">
    <source>
        <dbReference type="ARBA" id="ARBA00023012"/>
    </source>
</evidence>
<sequence>MRHSITARLVLMFAVAALATFALIGAALYGVLQRELARHERDELNTHLHNLQYSIERTGTVDRWSRVQAKMDALTSDDGSVRFWVLSDDPRFQYGQGLAEIEQMSREPGGLGTILMPQRQHPIHTLSASIPALQDRPAVRLIIGVDSAPYMQTLNAFLAALAVLSLSTVLLVMLIGFWIARVGLKPLVRLSEEAQALRPKALSQRLKLSPLPVELSDLANAFNGALSRQEAAYRQLEAFNADVAHELRTPLTNLIGGTQVALSRQRTAAQFQEVLQSNLEELERVRSIINDMLFLARADLGEVATGLVRTVIAQEVRKTIEFFEFVLDEQGAAVRIEGDVGAEAMIETALFRRAMSNLLQNAIEHSGAGAQLSVRIRQEPALIWVTVGNPGPPIDEAHLPRLFDRFYRVDASRQAQGEHHGHGLGLAIVKAVATMHGGSVTASCAGGMTTIGFSLPRRGALTGPVAAPPDPS</sequence>
<dbReference type="InterPro" id="IPR036097">
    <property type="entry name" value="HisK_dim/P_sf"/>
</dbReference>
<feature type="transmembrane region" description="Helical" evidence="14">
    <location>
        <begin position="9"/>
        <end position="32"/>
    </location>
</feature>
<dbReference type="Pfam" id="PF02518">
    <property type="entry name" value="HATPase_c"/>
    <property type="match status" value="1"/>
</dbReference>
<keyword evidence="12 14" id="KW-0902">Two-component regulatory system</keyword>
<dbReference type="GO" id="GO:0005524">
    <property type="term" value="F:ATP binding"/>
    <property type="evidence" value="ECO:0007669"/>
    <property type="project" value="UniProtKB-KW"/>
</dbReference>
<dbReference type="SMART" id="SM00387">
    <property type="entry name" value="HATPase_c"/>
    <property type="match status" value="1"/>
</dbReference>
<keyword evidence="8 14" id="KW-0547">Nucleotide-binding</keyword>
<comment type="catalytic activity">
    <reaction evidence="1 14">
        <text>ATP + protein L-histidine = ADP + protein N-phospho-L-histidine.</text>
        <dbReference type="EC" id="2.7.13.3"/>
    </reaction>
</comment>
<keyword evidence="13 14" id="KW-0472">Membrane</keyword>
<comment type="function">
    <text evidence="14">Member of a two-component regulatory system.</text>
</comment>
<evidence type="ECO:0000256" key="9">
    <source>
        <dbReference type="ARBA" id="ARBA00022777"/>
    </source>
</evidence>
<keyword evidence="18" id="KW-1185">Reference proteome</keyword>
<dbReference type="Gene3D" id="6.10.340.10">
    <property type="match status" value="1"/>
</dbReference>
<keyword evidence="10 14" id="KW-0067">ATP-binding</keyword>
<evidence type="ECO:0000259" key="16">
    <source>
        <dbReference type="PROSITE" id="PS50885"/>
    </source>
</evidence>
<evidence type="ECO:0000256" key="8">
    <source>
        <dbReference type="ARBA" id="ARBA00022741"/>
    </source>
</evidence>
<dbReference type="FunFam" id="1.10.287.130:FF:000001">
    <property type="entry name" value="Two-component sensor histidine kinase"/>
    <property type="match status" value="1"/>
</dbReference>
<dbReference type="GO" id="GO:0005886">
    <property type="term" value="C:plasma membrane"/>
    <property type="evidence" value="ECO:0007669"/>
    <property type="project" value="UniProtKB-SubCell"/>
</dbReference>
<evidence type="ECO:0000256" key="10">
    <source>
        <dbReference type="ARBA" id="ARBA00022840"/>
    </source>
</evidence>
<dbReference type="GO" id="GO:0000155">
    <property type="term" value="F:phosphorelay sensor kinase activity"/>
    <property type="evidence" value="ECO:0007669"/>
    <property type="project" value="InterPro"/>
</dbReference>
<evidence type="ECO:0000256" key="11">
    <source>
        <dbReference type="ARBA" id="ARBA00022989"/>
    </source>
</evidence>